<sequence length="325" mass="34812">MSGVVQTTWVWEPAIYLFLGGLAGGAFLAATLVRFLSKDAFPRVTVLGTWLSTVALVAGLLFLVVDVAKPFQAMMMWKSFINLDSWMAIGAWLLFAAVVFMGLCSVFSTPKLVSIVESFCKPLAKYAERISKVCMVAGAIFGLGVAAYTGILLWSAHSIPLWNTPLIPVLFTISALDAGASAILAILLFEKSDKAAAFVKRASIALIVLIIAEACTLAALFFLHLNGAESQMLSANTLLNGELSLQFWVLVVGVGLVIPFVLTVIDMTHVVKNHELARLLHLIAIACALVGGFTLRFVILTAGMHAVLVSPDAYQAMLGVYTFIG</sequence>
<feature type="transmembrane region" description="Helical" evidence="7">
    <location>
        <begin position="15"/>
        <end position="37"/>
    </location>
</feature>
<dbReference type="GO" id="GO:0005886">
    <property type="term" value="C:plasma membrane"/>
    <property type="evidence" value="ECO:0007669"/>
    <property type="project" value="UniProtKB-SubCell"/>
</dbReference>
<keyword evidence="9" id="KW-1185">Reference proteome</keyword>
<feature type="transmembrane region" description="Helical" evidence="7">
    <location>
        <begin position="201"/>
        <end position="225"/>
    </location>
</feature>
<dbReference type="InterPro" id="IPR052049">
    <property type="entry name" value="Electron_transfer_protein"/>
</dbReference>
<feature type="transmembrane region" description="Helical" evidence="7">
    <location>
        <begin position="130"/>
        <end position="154"/>
    </location>
</feature>
<keyword evidence="3" id="KW-1003">Cell membrane</keyword>
<keyword evidence="5 7" id="KW-1133">Transmembrane helix</keyword>
<dbReference type="PANTHER" id="PTHR34856:SF2">
    <property type="entry name" value="PROTEIN NRFD"/>
    <property type="match status" value="1"/>
</dbReference>
<evidence type="ECO:0000256" key="1">
    <source>
        <dbReference type="ARBA" id="ARBA00004651"/>
    </source>
</evidence>
<keyword evidence="4 7" id="KW-0812">Transmembrane</keyword>
<dbReference type="HOGENOM" id="CLU_045348_1_0_11"/>
<evidence type="ECO:0000256" key="4">
    <source>
        <dbReference type="ARBA" id="ARBA00022692"/>
    </source>
</evidence>
<dbReference type="Pfam" id="PF03916">
    <property type="entry name" value="NrfD"/>
    <property type="match status" value="1"/>
</dbReference>
<dbReference type="Proteomes" id="UP000006069">
    <property type="component" value="Unassembled WGS sequence"/>
</dbReference>
<dbReference type="AlphaFoldDB" id="K0YW14"/>
<accession>K0YW14</accession>
<dbReference type="PATRIC" id="fig|742818.3.peg.1212"/>
<protein>
    <recommendedName>
        <fullName evidence="10">Polysulfide reductase NrfD</fullName>
    </recommendedName>
</protein>
<feature type="transmembrane region" description="Helical" evidence="7">
    <location>
        <begin position="279"/>
        <end position="299"/>
    </location>
</feature>
<dbReference type="PANTHER" id="PTHR34856">
    <property type="entry name" value="PROTEIN NRFD"/>
    <property type="match status" value="1"/>
</dbReference>
<comment type="subcellular location">
    <subcellularLocation>
        <location evidence="1">Cell membrane</location>
        <topology evidence="1">Multi-pass membrane protein</topology>
    </subcellularLocation>
</comment>
<feature type="transmembrane region" description="Helical" evidence="7">
    <location>
        <begin position="85"/>
        <end position="109"/>
    </location>
</feature>
<comment type="caution">
    <text evidence="8">The sequence shown here is derived from an EMBL/GenBank/DDBJ whole genome shotgun (WGS) entry which is preliminary data.</text>
</comment>
<evidence type="ECO:0000256" key="6">
    <source>
        <dbReference type="ARBA" id="ARBA00023136"/>
    </source>
</evidence>
<dbReference type="RefSeq" id="WP_009139353.1">
    <property type="nucleotide sequence ID" value="NZ_JH815198.1"/>
</dbReference>
<evidence type="ECO:0000313" key="8">
    <source>
        <dbReference type="EMBL" id="EJZ83634.1"/>
    </source>
</evidence>
<organism evidence="8 9">
    <name type="scientific">Slackia piriformis YIT 12062</name>
    <dbReference type="NCBI Taxonomy" id="742818"/>
    <lineage>
        <taxon>Bacteria</taxon>
        <taxon>Bacillati</taxon>
        <taxon>Actinomycetota</taxon>
        <taxon>Coriobacteriia</taxon>
        <taxon>Eggerthellales</taxon>
        <taxon>Eggerthellaceae</taxon>
        <taxon>Slackia</taxon>
    </lineage>
</organism>
<evidence type="ECO:0000256" key="2">
    <source>
        <dbReference type="ARBA" id="ARBA00008929"/>
    </source>
</evidence>
<gene>
    <name evidence="8" type="ORF">HMPREF9451_01154</name>
</gene>
<dbReference type="InParanoid" id="K0YW14"/>
<feature type="transmembrane region" description="Helical" evidence="7">
    <location>
        <begin position="44"/>
        <end position="65"/>
    </location>
</feature>
<dbReference type="eggNOG" id="COG3301">
    <property type="taxonomic scope" value="Bacteria"/>
</dbReference>
<evidence type="ECO:0000313" key="9">
    <source>
        <dbReference type="Proteomes" id="UP000006069"/>
    </source>
</evidence>
<keyword evidence="6 7" id="KW-0472">Membrane</keyword>
<evidence type="ECO:0000256" key="7">
    <source>
        <dbReference type="SAM" id="Phobius"/>
    </source>
</evidence>
<dbReference type="OrthoDB" id="3177941at2"/>
<comment type="similarity">
    <text evidence="2">Belongs to the NrfD family.</text>
</comment>
<evidence type="ECO:0000256" key="5">
    <source>
        <dbReference type="ARBA" id="ARBA00022989"/>
    </source>
</evidence>
<name>K0YW14_9ACTN</name>
<dbReference type="InterPro" id="IPR005614">
    <property type="entry name" value="NrfD-like"/>
</dbReference>
<proteinExistence type="inferred from homology"/>
<feature type="transmembrane region" description="Helical" evidence="7">
    <location>
        <begin position="245"/>
        <end position="267"/>
    </location>
</feature>
<evidence type="ECO:0000256" key="3">
    <source>
        <dbReference type="ARBA" id="ARBA00022475"/>
    </source>
</evidence>
<feature type="transmembrane region" description="Helical" evidence="7">
    <location>
        <begin position="166"/>
        <end position="189"/>
    </location>
</feature>
<reference evidence="8 9" key="1">
    <citation type="submission" date="2012-08" db="EMBL/GenBank/DDBJ databases">
        <title>The Genome Sequence of Slackia piriformis YIT 12062.</title>
        <authorList>
            <consortium name="The Broad Institute Genome Sequencing Platform"/>
            <person name="Earl A."/>
            <person name="Ward D."/>
            <person name="Feldgarden M."/>
            <person name="Gevers D."/>
            <person name="Morotomi M."/>
            <person name="Walker B."/>
            <person name="Young S.K."/>
            <person name="Zeng Q."/>
            <person name="Gargeya S."/>
            <person name="Fitzgerald M."/>
            <person name="Haas B."/>
            <person name="Abouelleil A."/>
            <person name="Alvarado L."/>
            <person name="Arachchi H.M."/>
            <person name="Berlin A.M."/>
            <person name="Chapman S.B."/>
            <person name="Goldberg J."/>
            <person name="Griggs A."/>
            <person name="Gujja S."/>
            <person name="Hansen M."/>
            <person name="Howarth C."/>
            <person name="Imamovic A."/>
            <person name="Larimer J."/>
            <person name="McCowen C."/>
            <person name="Montmayeur A."/>
            <person name="Murphy C."/>
            <person name="Neiman D."/>
            <person name="Pearson M."/>
            <person name="Priest M."/>
            <person name="Roberts A."/>
            <person name="Saif S."/>
            <person name="Shea T."/>
            <person name="Sisk P."/>
            <person name="Sykes S."/>
            <person name="Wortman J."/>
            <person name="Nusbaum C."/>
            <person name="Birren B."/>
        </authorList>
    </citation>
    <scope>NUCLEOTIDE SEQUENCE [LARGE SCALE GENOMIC DNA]</scope>
    <source>
        <strain evidence="8 9">YIT 12062</strain>
    </source>
</reference>
<evidence type="ECO:0008006" key="10">
    <source>
        <dbReference type="Google" id="ProtNLM"/>
    </source>
</evidence>
<dbReference type="EMBL" id="ADMD01000007">
    <property type="protein sequence ID" value="EJZ83634.1"/>
    <property type="molecule type" value="Genomic_DNA"/>
</dbReference>
<dbReference type="Gene3D" id="1.20.1630.10">
    <property type="entry name" value="Formate dehydrogenase/DMSO reductase domain"/>
    <property type="match status" value="1"/>
</dbReference>